<proteinExistence type="predicted"/>
<evidence type="ECO:0000313" key="2">
    <source>
        <dbReference type="Proteomes" id="UP000578252"/>
    </source>
</evidence>
<sequence>MTPEQRTTHITGLIEHAITHQPRSLQRTIGPSEIGNPCDHCLTARLSGWVKHETETPWLTVIGTAMHSWLENQFNQYEAANLDDTQHWITEGRVCVGSIDGQAIWGSTDLVDVDGRMTVDWKIVGDSSLQRYKAGPSETYRVQAHLYARGWNRRGIPIDTVSICFLPRNKQMRHAYWWHEPYQPKIAEDALARAERLAVTARLLAEDSIERRDAWISRLARAPNCWDCRKYTDMQLTLNQVL</sequence>
<organism evidence="1 2">
    <name type="scientific">Mobiluncus mulieris</name>
    <dbReference type="NCBI Taxonomy" id="2052"/>
    <lineage>
        <taxon>Bacteria</taxon>
        <taxon>Bacillati</taxon>
        <taxon>Actinomycetota</taxon>
        <taxon>Actinomycetes</taxon>
        <taxon>Actinomycetales</taxon>
        <taxon>Actinomycetaceae</taxon>
        <taxon>Mobiluncus</taxon>
    </lineage>
</organism>
<comment type="caution">
    <text evidence="1">The sequence shown here is derived from an EMBL/GenBank/DDBJ whole genome shotgun (WGS) entry which is preliminary data.</text>
</comment>
<reference evidence="1 2" key="1">
    <citation type="submission" date="2020-04" db="EMBL/GenBank/DDBJ databases">
        <title>Antimicrobial susceptibility and clonality of vaginal-derived multi-drug resistant Mobiluncus isolates in China.</title>
        <authorList>
            <person name="Zhang X."/>
        </authorList>
    </citation>
    <scope>NUCLEOTIDE SEQUENCE [LARGE SCALE GENOMIC DNA]</scope>
    <source>
        <strain evidence="1 2">13</strain>
    </source>
</reference>
<dbReference type="AlphaFoldDB" id="A0A7Y0Y3J4"/>
<dbReference type="Gene3D" id="3.90.320.10">
    <property type="match status" value="1"/>
</dbReference>
<protein>
    <recommendedName>
        <fullName evidence="3">PD-(D/E)XK endonuclease-like domain-containing protein</fullName>
    </recommendedName>
</protein>
<evidence type="ECO:0008006" key="3">
    <source>
        <dbReference type="Google" id="ProtNLM"/>
    </source>
</evidence>
<dbReference type="EMBL" id="JABCUR010000002">
    <property type="protein sequence ID" value="NMW64458.1"/>
    <property type="molecule type" value="Genomic_DNA"/>
</dbReference>
<dbReference type="InterPro" id="IPR011604">
    <property type="entry name" value="PDDEXK-like_dom_sf"/>
</dbReference>
<evidence type="ECO:0000313" key="1">
    <source>
        <dbReference type="EMBL" id="NMW64458.1"/>
    </source>
</evidence>
<gene>
    <name evidence="1" type="ORF">HHJ78_02665</name>
</gene>
<name>A0A7Y0Y3J4_9ACTO</name>
<dbReference type="RefSeq" id="WP_169771582.1">
    <property type="nucleotide sequence ID" value="NZ_JABCUR010000002.1"/>
</dbReference>
<accession>A0A7Y0Y3J4</accession>
<dbReference type="Proteomes" id="UP000578252">
    <property type="component" value="Unassembled WGS sequence"/>
</dbReference>